<sequence length="98" mass="10728">MVSFYVTLFLIFGTAIFLFFKSGSPKIKAKNLSLIMVCLGINLLTSPMAFFIGGMATAPPDSTALDFWEGFLFIQGIPLLILLAAFLKFALAKKTKKV</sequence>
<proteinExistence type="predicted"/>
<dbReference type="RefSeq" id="WP_289357752.1">
    <property type="nucleotide sequence ID" value="NZ_JAUCFG010000001.1"/>
</dbReference>
<reference evidence="2 3" key="1">
    <citation type="submission" date="2023-06" db="EMBL/GenBank/DDBJ databases">
        <title>Comparative genomics of Bacillaceae isolates and their secondary metabolite potential.</title>
        <authorList>
            <person name="Song L."/>
            <person name="Nielsen L.J."/>
            <person name="Mohite O."/>
            <person name="Xu X."/>
            <person name="Weber T."/>
            <person name="Kovacs A.T."/>
        </authorList>
    </citation>
    <scope>NUCLEOTIDE SEQUENCE [LARGE SCALE GENOMIC DNA]</scope>
    <source>
        <strain evidence="2 3">DX2.1</strain>
    </source>
</reference>
<keyword evidence="3" id="KW-1185">Reference proteome</keyword>
<dbReference type="Proteomes" id="UP001224139">
    <property type="component" value="Unassembled WGS sequence"/>
</dbReference>
<evidence type="ECO:0000313" key="2">
    <source>
        <dbReference type="EMBL" id="MDM5436665.1"/>
    </source>
</evidence>
<feature type="transmembrane region" description="Helical" evidence="1">
    <location>
        <begin position="6"/>
        <end position="22"/>
    </location>
</feature>
<comment type="caution">
    <text evidence="2">The sequence shown here is derived from an EMBL/GenBank/DDBJ whole genome shotgun (WGS) entry which is preliminary data.</text>
</comment>
<evidence type="ECO:0000256" key="1">
    <source>
        <dbReference type="SAM" id="Phobius"/>
    </source>
</evidence>
<protein>
    <submittedName>
        <fullName evidence="2">Uncharacterized protein</fullName>
    </submittedName>
</protein>
<keyword evidence="1" id="KW-0472">Membrane</keyword>
<accession>A0ABT7R165</accession>
<organism evidence="2 3">
    <name type="scientific">Bacillus hominis</name>
    <dbReference type="NCBI Taxonomy" id="2817478"/>
    <lineage>
        <taxon>Bacteria</taxon>
        <taxon>Bacillati</taxon>
        <taxon>Bacillota</taxon>
        <taxon>Bacilli</taxon>
        <taxon>Bacillales</taxon>
        <taxon>Bacillaceae</taxon>
        <taxon>Bacillus</taxon>
        <taxon>Bacillus cereus group</taxon>
    </lineage>
</organism>
<keyword evidence="1" id="KW-0812">Transmembrane</keyword>
<feature type="transmembrane region" description="Helical" evidence="1">
    <location>
        <begin position="70"/>
        <end position="91"/>
    </location>
</feature>
<evidence type="ECO:0000313" key="3">
    <source>
        <dbReference type="Proteomes" id="UP001224139"/>
    </source>
</evidence>
<dbReference type="EMBL" id="JAUCFG010000001">
    <property type="protein sequence ID" value="MDM5436665.1"/>
    <property type="molecule type" value="Genomic_DNA"/>
</dbReference>
<keyword evidence="1" id="KW-1133">Transmembrane helix</keyword>
<feature type="transmembrane region" description="Helical" evidence="1">
    <location>
        <begin position="34"/>
        <end position="58"/>
    </location>
</feature>
<gene>
    <name evidence="2" type="ORF">QUG02_00175</name>
</gene>
<name>A0ABT7R165_9BACI</name>